<sequence>MAHIHLCWELGGGLGHAGRLKMLAQTLLSRGHRVSLSLRDLMHTHTLLADLDVPKLQAPVWLHQAVGLPSPPGSLAEILLHCGYLEPSALRGTVAGWHAMFELLRPDLIVADFAPTAILAARGMGLRSASVGNGFYSPPPGRALPALQQQAPAARLAASEARVLQTANALLAERPFERAADLLLGDRPLLCTWPELDHYARPEADVAYWFGPNFLPDAGGPTPQWPAGAVRKVFAYLKAGHPSHAAVLRALVAEGCHTLVYMPEVAGGAQPPVSRPLLHYAAGPVALSKALAEAELCVCHAGEATLAQSLLAGVPLLMLPSHTEQFMTARRVALSGAGYNAALITPSSDWRAVVRQVLDDERYRSAARAFATRHQGFSQRRMNVELAEALEQQLV</sequence>
<dbReference type="Proteomes" id="UP000666369">
    <property type="component" value="Unassembled WGS sequence"/>
</dbReference>
<dbReference type="SUPFAM" id="SSF53756">
    <property type="entry name" value="UDP-Glycosyltransferase/glycogen phosphorylase"/>
    <property type="match status" value="1"/>
</dbReference>
<dbReference type="Gene3D" id="3.40.50.2000">
    <property type="entry name" value="Glycogen Phosphorylase B"/>
    <property type="match status" value="2"/>
</dbReference>
<reference evidence="1 2" key="1">
    <citation type="submission" date="2020-01" db="EMBL/GenBank/DDBJ databases">
        <authorList>
            <person name="Lee S.D."/>
        </authorList>
    </citation>
    <scope>NUCLEOTIDE SEQUENCE [LARGE SCALE GENOMIC DNA]</scope>
    <source>
        <strain evidence="1 2">SAP-35</strain>
    </source>
</reference>
<dbReference type="PANTHER" id="PTHR21015">
    <property type="entry name" value="UDP-N-ACETYLGLUCOSAMINE--N-ACETYLMURAMYL-(PENTAPEPTIDE) PYROPHOSPHORYL-UNDECAPRENOL N-ACETYLGLUCOSAMINE TRANSFERASE 1"/>
    <property type="match status" value="1"/>
</dbReference>
<dbReference type="Pfam" id="PF00201">
    <property type="entry name" value="UDPGT"/>
    <property type="match status" value="1"/>
</dbReference>
<protein>
    <submittedName>
        <fullName evidence="1">Glycosyltransferase family 1 protein</fullName>
    </submittedName>
</protein>
<accession>A0ABX0FS15</accession>
<comment type="caution">
    <text evidence="1">The sequence shown here is derived from an EMBL/GenBank/DDBJ whole genome shotgun (WGS) entry which is preliminary data.</text>
</comment>
<dbReference type="PANTHER" id="PTHR21015:SF22">
    <property type="entry name" value="GLYCOSYLTRANSFERASE"/>
    <property type="match status" value="1"/>
</dbReference>
<reference evidence="2" key="2">
    <citation type="submission" date="2023-07" db="EMBL/GenBank/DDBJ databases">
        <title>Duganella aceri sp. nov., isolated from tree sap.</title>
        <authorList>
            <person name="Kim I.S."/>
        </authorList>
    </citation>
    <scope>NUCLEOTIDE SEQUENCE [LARGE SCALE GENOMIC DNA]</scope>
    <source>
        <strain evidence="2">SAP-35</strain>
    </source>
</reference>
<gene>
    <name evidence="1" type="ORF">GW587_23115</name>
</gene>
<keyword evidence="2" id="KW-1185">Reference proteome</keyword>
<proteinExistence type="predicted"/>
<dbReference type="InterPro" id="IPR002213">
    <property type="entry name" value="UDP_glucos_trans"/>
</dbReference>
<organism evidence="1 2">
    <name type="scientific">Duganella aceris</name>
    <dbReference type="NCBI Taxonomy" id="2703883"/>
    <lineage>
        <taxon>Bacteria</taxon>
        <taxon>Pseudomonadati</taxon>
        <taxon>Pseudomonadota</taxon>
        <taxon>Betaproteobacteria</taxon>
        <taxon>Burkholderiales</taxon>
        <taxon>Oxalobacteraceae</taxon>
        <taxon>Telluria group</taxon>
        <taxon>Duganella</taxon>
    </lineage>
</organism>
<dbReference type="EMBL" id="JAADJT010000011">
    <property type="protein sequence ID" value="NGZ87139.1"/>
    <property type="molecule type" value="Genomic_DNA"/>
</dbReference>
<evidence type="ECO:0000313" key="2">
    <source>
        <dbReference type="Proteomes" id="UP000666369"/>
    </source>
</evidence>
<dbReference type="RefSeq" id="WP_166107062.1">
    <property type="nucleotide sequence ID" value="NZ_JAADJT010000011.1"/>
</dbReference>
<name>A0ABX0FS15_9BURK</name>
<evidence type="ECO:0000313" key="1">
    <source>
        <dbReference type="EMBL" id="NGZ87139.1"/>
    </source>
</evidence>